<organism evidence="6 7">
    <name type="scientific">Roseibium aggregatum</name>
    <dbReference type="NCBI Taxonomy" id="187304"/>
    <lineage>
        <taxon>Bacteria</taxon>
        <taxon>Pseudomonadati</taxon>
        <taxon>Pseudomonadota</taxon>
        <taxon>Alphaproteobacteria</taxon>
        <taxon>Hyphomicrobiales</taxon>
        <taxon>Stappiaceae</taxon>
        <taxon>Roseibium</taxon>
    </lineage>
</organism>
<dbReference type="Pfam" id="PF01124">
    <property type="entry name" value="MAPEG"/>
    <property type="match status" value="1"/>
</dbReference>
<evidence type="ECO:0000256" key="5">
    <source>
        <dbReference type="SAM" id="Phobius"/>
    </source>
</evidence>
<dbReference type="Proteomes" id="UP000598467">
    <property type="component" value="Unassembled WGS sequence"/>
</dbReference>
<dbReference type="GO" id="GO:0005765">
    <property type="term" value="C:lysosomal membrane"/>
    <property type="evidence" value="ECO:0007669"/>
    <property type="project" value="TreeGrafter"/>
</dbReference>
<dbReference type="InterPro" id="IPR001129">
    <property type="entry name" value="Membr-assoc_MAPEG"/>
</dbReference>
<comment type="subcellular location">
    <subcellularLocation>
        <location evidence="1">Membrane</location>
    </subcellularLocation>
</comment>
<evidence type="ECO:0000256" key="2">
    <source>
        <dbReference type="ARBA" id="ARBA00022692"/>
    </source>
</evidence>
<gene>
    <name evidence="6" type="ORF">HK439_14735</name>
</gene>
<proteinExistence type="predicted"/>
<feature type="transmembrane region" description="Helical" evidence="5">
    <location>
        <begin position="12"/>
        <end position="35"/>
    </location>
</feature>
<keyword evidence="4 5" id="KW-0472">Membrane</keyword>
<dbReference type="AlphaFoldDB" id="A0A926S6G4"/>
<dbReference type="PANTHER" id="PTHR31004:SF1">
    <property type="entry name" value="TRANSMEMBRANE PROTEIN 79"/>
    <property type="match status" value="1"/>
</dbReference>
<keyword evidence="2 5" id="KW-0812">Transmembrane</keyword>
<evidence type="ECO:0000256" key="4">
    <source>
        <dbReference type="ARBA" id="ARBA00023136"/>
    </source>
</evidence>
<dbReference type="Gene3D" id="1.20.120.550">
    <property type="entry name" value="Membrane associated eicosanoid/glutathione metabolism-like domain"/>
    <property type="match status" value="1"/>
</dbReference>
<protein>
    <submittedName>
        <fullName evidence="6">MAPEG family protein</fullName>
    </submittedName>
</protein>
<evidence type="ECO:0000256" key="1">
    <source>
        <dbReference type="ARBA" id="ARBA00004370"/>
    </source>
</evidence>
<keyword evidence="3 5" id="KW-1133">Transmembrane helix</keyword>
<comment type="caution">
    <text evidence="6">The sequence shown here is derived from an EMBL/GenBank/DDBJ whole genome shotgun (WGS) entry which is preliminary data.</text>
</comment>
<feature type="transmembrane region" description="Helical" evidence="5">
    <location>
        <begin position="47"/>
        <end position="67"/>
    </location>
</feature>
<reference evidence="6" key="1">
    <citation type="submission" date="2020-05" db="EMBL/GenBank/DDBJ databases">
        <title>Identification of trans-AT polyketide cluster in two marine bacteria, producers of a novel glutaramide-containing polyketide sesbanimide D and analogs.</title>
        <authorList>
            <person name="Kacar D."/>
            <person name="Rodriguez P."/>
            <person name="Canedo L."/>
            <person name="Gonzalez E."/>
            <person name="Galan B."/>
            <person name="De La Calle F."/>
            <person name="Garcia J.L."/>
        </authorList>
    </citation>
    <scope>NUCLEOTIDE SEQUENCE</scope>
    <source>
        <strain evidence="6">PHM038</strain>
    </source>
</reference>
<evidence type="ECO:0000313" key="6">
    <source>
        <dbReference type="EMBL" id="MBD1547521.1"/>
    </source>
</evidence>
<dbReference type="PANTHER" id="PTHR31004">
    <property type="entry name" value="TRANSMEMBRANE PROTEIN 79"/>
    <property type="match status" value="1"/>
</dbReference>
<dbReference type="InterPro" id="IPR023352">
    <property type="entry name" value="MAPEG-like_dom_sf"/>
</dbReference>
<dbReference type="RefSeq" id="WP_190292272.1">
    <property type="nucleotide sequence ID" value="NZ_JABFCZ010000015.1"/>
</dbReference>
<feature type="transmembrane region" description="Helical" evidence="5">
    <location>
        <begin position="151"/>
        <end position="174"/>
    </location>
</feature>
<dbReference type="SUPFAM" id="SSF161084">
    <property type="entry name" value="MAPEG domain-like"/>
    <property type="match status" value="1"/>
</dbReference>
<sequence length="178" mass="18642">MLSDKQKGVARGLGGAIAATLVAYGLALWLAGDAFAAFDTLLGRMRLLALSVLPLLAFFCISIGSLARHRFFSADDIDGSGLTTGTATAHQLQAVLQNTLEQTVLAAIAYLAYALLAPASWLILLPAGAGLFLIGRILFWQGYGSGAPGRAFGFALTFYSTIFIALPAIVFAFLQTAP</sequence>
<evidence type="ECO:0000313" key="7">
    <source>
        <dbReference type="Proteomes" id="UP000598467"/>
    </source>
</evidence>
<accession>A0A926S6G4</accession>
<name>A0A926S6G4_9HYPH</name>
<feature type="transmembrane region" description="Helical" evidence="5">
    <location>
        <begin position="110"/>
        <end position="139"/>
    </location>
</feature>
<dbReference type="EMBL" id="JABFCZ010000015">
    <property type="protein sequence ID" value="MBD1547521.1"/>
    <property type="molecule type" value="Genomic_DNA"/>
</dbReference>
<evidence type="ECO:0000256" key="3">
    <source>
        <dbReference type="ARBA" id="ARBA00022989"/>
    </source>
</evidence>
<dbReference type="GO" id="GO:0045055">
    <property type="term" value="P:regulated exocytosis"/>
    <property type="evidence" value="ECO:0007669"/>
    <property type="project" value="TreeGrafter"/>
</dbReference>